<dbReference type="EMBL" id="CM016554">
    <property type="protein sequence ID" value="TKW24570.1"/>
    <property type="molecule type" value="Genomic_DNA"/>
</dbReference>
<feature type="region of interest" description="Disordered" evidence="1">
    <location>
        <begin position="17"/>
        <end position="50"/>
    </location>
</feature>
<dbReference type="AlphaFoldDB" id="A0A4U6V5U4"/>
<gene>
    <name evidence="2" type="ORF">SEVIR_3G058850v2</name>
</gene>
<protein>
    <submittedName>
        <fullName evidence="2">Uncharacterized protein</fullName>
    </submittedName>
</protein>
<sequence length="50" mass="5460">MKRGVVRAPSFRLRHTSVATLGSGATRRRRPSRSSVGSHCWCSPPKPGMP</sequence>
<name>A0A4U6V5U4_SETVI</name>
<reference evidence="2" key="1">
    <citation type="submission" date="2019-03" db="EMBL/GenBank/DDBJ databases">
        <title>WGS assembly of Setaria viridis.</title>
        <authorList>
            <person name="Huang P."/>
            <person name="Jenkins J."/>
            <person name="Grimwood J."/>
            <person name="Barry K."/>
            <person name="Healey A."/>
            <person name="Mamidi S."/>
            <person name="Sreedasyam A."/>
            <person name="Shu S."/>
            <person name="Feldman M."/>
            <person name="Wu J."/>
            <person name="Yu Y."/>
            <person name="Chen C."/>
            <person name="Johnson J."/>
            <person name="Rokhsar D."/>
            <person name="Baxter I."/>
            <person name="Schmutz J."/>
            <person name="Brutnell T."/>
            <person name="Kellogg E."/>
        </authorList>
    </citation>
    <scope>NUCLEOTIDE SEQUENCE [LARGE SCALE GENOMIC DNA]</scope>
</reference>
<dbReference type="Gramene" id="TKW24570">
    <property type="protein sequence ID" value="TKW24570"/>
    <property type="gene ID" value="SEVIR_3G058850v2"/>
</dbReference>
<organism evidence="2 3">
    <name type="scientific">Setaria viridis</name>
    <name type="common">Green bristlegrass</name>
    <name type="synonym">Setaria italica subsp. viridis</name>
    <dbReference type="NCBI Taxonomy" id="4556"/>
    <lineage>
        <taxon>Eukaryota</taxon>
        <taxon>Viridiplantae</taxon>
        <taxon>Streptophyta</taxon>
        <taxon>Embryophyta</taxon>
        <taxon>Tracheophyta</taxon>
        <taxon>Spermatophyta</taxon>
        <taxon>Magnoliopsida</taxon>
        <taxon>Liliopsida</taxon>
        <taxon>Poales</taxon>
        <taxon>Poaceae</taxon>
        <taxon>PACMAD clade</taxon>
        <taxon>Panicoideae</taxon>
        <taxon>Panicodae</taxon>
        <taxon>Paniceae</taxon>
        <taxon>Cenchrinae</taxon>
        <taxon>Setaria</taxon>
    </lineage>
</organism>
<evidence type="ECO:0000256" key="1">
    <source>
        <dbReference type="SAM" id="MobiDB-lite"/>
    </source>
</evidence>
<evidence type="ECO:0000313" key="3">
    <source>
        <dbReference type="Proteomes" id="UP000298652"/>
    </source>
</evidence>
<keyword evidence="3" id="KW-1185">Reference proteome</keyword>
<evidence type="ECO:0000313" key="2">
    <source>
        <dbReference type="EMBL" id="TKW24570.1"/>
    </source>
</evidence>
<proteinExistence type="predicted"/>
<dbReference type="Proteomes" id="UP000298652">
    <property type="component" value="Chromosome 3"/>
</dbReference>
<accession>A0A4U6V5U4</accession>